<dbReference type="EMBL" id="MFBT01000036">
    <property type="protein sequence ID" value="OGD98450.1"/>
    <property type="molecule type" value="Genomic_DNA"/>
</dbReference>
<dbReference type="AlphaFoldDB" id="A0A1F5H2R5"/>
<evidence type="ECO:0000313" key="2">
    <source>
        <dbReference type="Proteomes" id="UP000177039"/>
    </source>
</evidence>
<protein>
    <submittedName>
        <fullName evidence="1">Uncharacterized protein</fullName>
    </submittedName>
</protein>
<gene>
    <name evidence="1" type="ORF">A3B54_04255</name>
</gene>
<dbReference type="Proteomes" id="UP000177039">
    <property type="component" value="Unassembled WGS sequence"/>
</dbReference>
<sequence>MSEVIRHPPLDFDQTLDDYRKVCLQNLAVDIINPVFLAKFRSVASISIPNFEEIWKGEVRVRSESAGWQTIKSTSHFDA</sequence>
<accession>A0A1F5H2R5</accession>
<name>A0A1F5H2R5_9BACT</name>
<reference evidence="1 2" key="1">
    <citation type="journal article" date="2016" name="Nat. Commun.">
        <title>Thousands of microbial genomes shed light on interconnected biogeochemical processes in an aquifer system.</title>
        <authorList>
            <person name="Anantharaman K."/>
            <person name="Brown C.T."/>
            <person name="Hug L.A."/>
            <person name="Sharon I."/>
            <person name="Castelle C.J."/>
            <person name="Probst A.J."/>
            <person name="Thomas B.C."/>
            <person name="Singh A."/>
            <person name="Wilkins M.J."/>
            <person name="Karaoz U."/>
            <person name="Brodie E.L."/>
            <person name="Williams K.H."/>
            <person name="Hubbard S.S."/>
            <person name="Banfield J.F."/>
        </authorList>
    </citation>
    <scope>NUCLEOTIDE SEQUENCE [LARGE SCALE GENOMIC DNA]</scope>
</reference>
<evidence type="ECO:0000313" key="1">
    <source>
        <dbReference type="EMBL" id="OGD98450.1"/>
    </source>
</evidence>
<proteinExistence type="predicted"/>
<organism evidence="1 2">
    <name type="scientific">Candidatus Curtissbacteria bacterium RIFCSPLOWO2_01_FULL_42_50</name>
    <dbReference type="NCBI Taxonomy" id="1797730"/>
    <lineage>
        <taxon>Bacteria</taxon>
        <taxon>Candidatus Curtissiibacteriota</taxon>
    </lineage>
</organism>
<comment type="caution">
    <text evidence="1">The sequence shown here is derived from an EMBL/GenBank/DDBJ whole genome shotgun (WGS) entry which is preliminary data.</text>
</comment>